<sequence>MAVIAFEKLEYLESGNERQQHAYATLKKYEVFNLLAAYDPILVGTVPIDIDIPGSDLDIICCAADLLQFEAYLIQNFSSMPAFTFKRLGARSAVVGRFMLDGWAVEIWCQDLPTTQQLGYRHMLVEYELLERFGPAFRQQVRALKLQGYKTEPAFASVMGLSGDPYEELLNLNYK</sequence>
<protein>
    <submittedName>
        <fullName evidence="1">Alpha/beta hydrolase</fullName>
    </submittedName>
</protein>
<comment type="caution">
    <text evidence="1">The sequence shown here is derived from an EMBL/GenBank/DDBJ whole genome shotgun (WGS) entry which is preliminary data.</text>
</comment>
<reference evidence="1" key="2">
    <citation type="submission" date="2020-09" db="EMBL/GenBank/DDBJ databases">
        <authorList>
            <person name="Sun Q."/>
            <person name="Zhou Y."/>
        </authorList>
    </citation>
    <scope>NUCLEOTIDE SEQUENCE</scope>
    <source>
        <strain evidence="1">CGMCC 1.15343</strain>
    </source>
</reference>
<reference evidence="1" key="1">
    <citation type="journal article" date="2014" name="Int. J. Syst. Evol. Microbiol.">
        <title>Complete genome sequence of Corynebacterium casei LMG S-19264T (=DSM 44701T), isolated from a smear-ripened cheese.</title>
        <authorList>
            <consortium name="US DOE Joint Genome Institute (JGI-PGF)"/>
            <person name="Walter F."/>
            <person name="Albersmeier A."/>
            <person name="Kalinowski J."/>
            <person name="Ruckert C."/>
        </authorList>
    </citation>
    <scope>NUCLEOTIDE SEQUENCE</scope>
    <source>
        <strain evidence="1">CGMCC 1.15343</strain>
    </source>
</reference>
<proteinExistence type="predicted"/>
<name>A0A916U5D1_9SPHI</name>
<gene>
    <name evidence="1" type="ORF">GCM10011387_11860</name>
</gene>
<evidence type="ECO:0000313" key="2">
    <source>
        <dbReference type="Proteomes" id="UP000651668"/>
    </source>
</evidence>
<dbReference type="Pfam" id="PF14091">
    <property type="entry name" value="DUF4269"/>
    <property type="match status" value="1"/>
</dbReference>
<evidence type="ECO:0000313" key="1">
    <source>
        <dbReference type="EMBL" id="GGC59856.1"/>
    </source>
</evidence>
<dbReference type="InterPro" id="IPR025365">
    <property type="entry name" value="DUF4269"/>
</dbReference>
<keyword evidence="1" id="KW-0378">Hydrolase</keyword>
<dbReference type="AlphaFoldDB" id="A0A916U5D1"/>
<accession>A0A916U5D1</accession>
<organism evidence="1 2">
    <name type="scientific">Pedobacter quisquiliarum</name>
    <dbReference type="NCBI Taxonomy" id="1834438"/>
    <lineage>
        <taxon>Bacteria</taxon>
        <taxon>Pseudomonadati</taxon>
        <taxon>Bacteroidota</taxon>
        <taxon>Sphingobacteriia</taxon>
        <taxon>Sphingobacteriales</taxon>
        <taxon>Sphingobacteriaceae</taxon>
        <taxon>Pedobacter</taxon>
    </lineage>
</organism>
<dbReference type="RefSeq" id="WP_188625930.1">
    <property type="nucleotide sequence ID" value="NZ_BMIL01000003.1"/>
</dbReference>
<dbReference type="EMBL" id="BMIL01000003">
    <property type="protein sequence ID" value="GGC59856.1"/>
    <property type="molecule type" value="Genomic_DNA"/>
</dbReference>
<dbReference type="GO" id="GO:0016787">
    <property type="term" value="F:hydrolase activity"/>
    <property type="evidence" value="ECO:0007669"/>
    <property type="project" value="UniProtKB-KW"/>
</dbReference>
<keyword evidence="2" id="KW-1185">Reference proteome</keyword>
<dbReference type="Proteomes" id="UP000651668">
    <property type="component" value="Unassembled WGS sequence"/>
</dbReference>